<feature type="coiled-coil region" evidence="3">
    <location>
        <begin position="98"/>
        <end position="125"/>
    </location>
</feature>
<sequence>MENKIWKDKLSVLLHDPLIKAFDIKGHENLSKEFCDLVGVEMLRGEEDIVSSAFDRIPLPHERYGKQIRISIDNLPGFYHPISGKVIPQTKELYTKKKENLPSLINEIKRKLKALKDENDSYEKIYHALWWELAYILEYSGLLPADTRIPNHSIVDHLDMASALTSCVNSNNEIDASLVMFAIGPVQEVIAQARKTVDLWAGSYLLSYLTYQAIEYIGLTYGFDSIVYPYLRGNQFIYKTLERHGVKLLTKPIANEKVASIPNVFLAIVPISDAKKVIDECSKKVKEKWEELSNKTLGILKKESMEVNEQEYKKQMEIFPTVNATFMPLPKTVEQVKTTIETLFEDEDFIREIENYEAFVQEIEKLGGYKVNAGSFYRHTFKTLTARLNAIKAISHFPMYESDAMIDGQRIPDDFGGIVRACVKVKDQDKEDYLGTLNATKRFLRDTLRDKLIEKIRYESLQEMAAENEVNKKEGKMVNGYVAVLMLDGDRMGKLVSGDEAPEFEKIAHERLKEVLESEQGISEELRHEIYRQRMLTPSYQKAISRMLGIFSSLVSYVVEEKYNGMLVYAGGDDVLAILPADKVLQCANDIRKMYSGIGGIEINVNGDTYKFEHELLYKNGEPIALMMGDRATMSAGISIAHHKVPLKTMIELARQQEHRAKERLGRNAFSVAVVRRSGQIEEVGAKWEIDGMDVIKETVEIYELSEALKMSHRTFYKLTEDDIAIVKNSKNDVIIEKIADYLLRRSDAVKKDSEDFKELALKFKHYIKILLKNDKVSLRRPFDLILTVRLTKRGDKRGDN</sequence>
<keyword evidence="1" id="KW-0547">Nucleotide-binding</keyword>
<evidence type="ECO:0000313" key="5">
    <source>
        <dbReference type="EMBL" id="SHN69796.1"/>
    </source>
</evidence>
<dbReference type="InterPro" id="IPR024615">
    <property type="entry name" value="CRISPR-assoc_Cmr2_N"/>
</dbReference>
<reference evidence="6" key="1">
    <citation type="submission" date="2016-12" db="EMBL/GenBank/DDBJ databases">
        <authorList>
            <person name="Varghese N."/>
            <person name="Submissions S."/>
        </authorList>
    </citation>
    <scope>NUCLEOTIDE SEQUENCE [LARGE SCALE GENOMIC DNA]</scope>
    <source>
        <strain evidence="6">DSM 13020</strain>
    </source>
</reference>
<dbReference type="InterPro" id="IPR000160">
    <property type="entry name" value="GGDEF_dom"/>
</dbReference>
<dbReference type="Pfam" id="PF22335">
    <property type="entry name" value="Cas10-Cmr2_palm2"/>
    <property type="match status" value="1"/>
</dbReference>
<organism evidence="5 6">
    <name type="scientific">Fervidobacterium gondwanense DSM 13020</name>
    <dbReference type="NCBI Taxonomy" id="1121883"/>
    <lineage>
        <taxon>Bacteria</taxon>
        <taxon>Thermotogati</taxon>
        <taxon>Thermotogota</taxon>
        <taxon>Thermotogae</taxon>
        <taxon>Thermotogales</taxon>
        <taxon>Fervidobacteriaceae</taxon>
        <taxon>Fervidobacterium</taxon>
    </lineage>
</organism>
<dbReference type="Pfam" id="PF12469">
    <property type="entry name" value="Cmr2_N"/>
    <property type="match status" value="1"/>
</dbReference>
<dbReference type="OrthoDB" id="9758700at2"/>
<dbReference type="CDD" id="cd09679">
    <property type="entry name" value="Cas10_III"/>
    <property type="match status" value="1"/>
</dbReference>
<evidence type="ECO:0000313" key="6">
    <source>
        <dbReference type="Proteomes" id="UP000184207"/>
    </source>
</evidence>
<evidence type="ECO:0000259" key="4">
    <source>
        <dbReference type="PROSITE" id="PS50887"/>
    </source>
</evidence>
<gene>
    <name evidence="5" type="ORF">SAMN02745226_01971</name>
</gene>
<dbReference type="Gene3D" id="3.30.70.270">
    <property type="match status" value="1"/>
</dbReference>
<dbReference type="GO" id="GO:0051607">
    <property type="term" value="P:defense response to virus"/>
    <property type="evidence" value="ECO:0007669"/>
    <property type="project" value="UniProtKB-KW"/>
</dbReference>
<evidence type="ECO:0000256" key="1">
    <source>
        <dbReference type="ARBA" id="ARBA00022741"/>
    </source>
</evidence>
<dbReference type="RefSeq" id="WP_072761057.1">
    <property type="nucleotide sequence ID" value="NZ_FRDJ01000018.1"/>
</dbReference>
<dbReference type="InterPro" id="IPR043128">
    <property type="entry name" value="Rev_trsase/Diguanyl_cyclase"/>
</dbReference>
<dbReference type="NCBIfam" id="TIGR02577">
    <property type="entry name" value="cas_TM1794_Cmr2"/>
    <property type="match status" value="1"/>
</dbReference>
<evidence type="ECO:0000256" key="3">
    <source>
        <dbReference type="SAM" id="Coils"/>
    </source>
</evidence>
<accession>A0A1M7TGF6</accession>
<proteinExistence type="predicted"/>
<dbReference type="InterPro" id="IPR013407">
    <property type="entry name" value="CRISPR-assoc_prot_Cmr2"/>
</dbReference>
<feature type="domain" description="GGDEF" evidence="4">
    <location>
        <begin position="480"/>
        <end position="675"/>
    </location>
</feature>
<keyword evidence="3" id="KW-0175">Coiled coil</keyword>
<dbReference type="GO" id="GO:0000166">
    <property type="term" value="F:nucleotide binding"/>
    <property type="evidence" value="ECO:0007669"/>
    <property type="project" value="UniProtKB-KW"/>
</dbReference>
<keyword evidence="6" id="KW-1185">Reference proteome</keyword>
<dbReference type="STRING" id="1121883.SAMN02745226_01971"/>
<dbReference type="InterPro" id="IPR038242">
    <property type="entry name" value="Cmr2_N"/>
</dbReference>
<dbReference type="EMBL" id="FRDJ01000018">
    <property type="protein sequence ID" value="SHN69796.1"/>
    <property type="molecule type" value="Genomic_DNA"/>
</dbReference>
<keyword evidence="2" id="KW-0051">Antiviral defense</keyword>
<evidence type="ECO:0000256" key="2">
    <source>
        <dbReference type="ARBA" id="ARBA00023118"/>
    </source>
</evidence>
<protein>
    <submittedName>
        <fullName evidence="5">CRISPR-associated protein Cmr2</fullName>
    </submittedName>
</protein>
<dbReference type="InterPro" id="IPR054767">
    <property type="entry name" value="Cas10-Cmr2_palm2"/>
</dbReference>
<dbReference type="Proteomes" id="UP000184207">
    <property type="component" value="Unassembled WGS sequence"/>
</dbReference>
<dbReference type="Gene3D" id="3.30.70.2220">
    <property type="entry name" value="CRISPR-Cas system, Cmr2 subunit, D1 domain, cysteine cluster"/>
    <property type="match status" value="1"/>
</dbReference>
<dbReference type="AlphaFoldDB" id="A0A1M7TGF6"/>
<dbReference type="PROSITE" id="PS50887">
    <property type="entry name" value="GGDEF"/>
    <property type="match status" value="1"/>
</dbReference>
<name>A0A1M7TGF6_FERGO</name>